<name>A0A2H4P755_9CAUD</name>
<dbReference type="Proteomes" id="UP000241592">
    <property type="component" value="Segment"/>
</dbReference>
<accession>A0A2H4P755</accession>
<evidence type="ECO:0000313" key="2">
    <source>
        <dbReference type="Proteomes" id="UP000241592"/>
    </source>
</evidence>
<protein>
    <submittedName>
        <fullName evidence="1">Uncharacterized protein</fullName>
    </submittedName>
</protein>
<evidence type="ECO:0000313" key="1">
    <source>
        <dbReference type="EMBL" id="ATW58012.1"/>
    </source>
</evidence>
<sequence length="302" mass="33200">MISMSEKLVEIEPMSEEQCWASIDRVAEVMTVPGMMQSELKADSDLGKPFTDNAKQILHIIVDHFDAGESPDDDKLIDGLNDLFIQNQALQTKYTIKLLTQASIAMQQLPLAAMITSIQDVESKDGLTQEGLEELKAMETEDKKSGMARIEPRLMKIMGLGIDAAGGQLEFARLQKIVSDKMPEHFKASPEIAFTSQMIGAIMTAVTARAESREFTLSQIRATIEMVIGAKQALTLANMTAYHMGSKEVVGILVRSAEHHINISVDETVVEVPEKQKVEIEATHVADHKPTSTHVAGNRTVN</sequence>
<gene>
    <name evidence="1" type="ORF">CNR34_00079</name>
</gene>
<dbReference type="EMBL" id="MG018927">
    <property type="protein sequence ID" value="ATW58012.1"/>
    <property type="molecule type" value="Genomic_DNA"/>
</dbReference>
<keyword evidence="2" id="KW-1185">Reference proteome</keyword>
<organism evidence="1 2">
    <name type="scientific">Pseudomonas phage nickie</name>
    <dbReference type="NCBI Taxonomy" id="2048977"/>
    <lineage>
        <taxon>Viruses</taxon>
        <taxon>Duplodnaviria</taxon>
        <taxon>Heunggongvirae</taxon>
        <taxon>Uroviricota</taxon>
        <taxon>Caudoviricetes</taxon>
        <taxon>Nickievirus</taxon>
        <taxon>Nickievirus nickie</taxon>
    </lineage>
</organism>
<proteinExistence type="predicted"/>
<reference evidence="1 2" key="1">
    <citation type="submission" date="2017-09" db="EMBL/GenBank/DDBJ databases">
        <authorList>
            <person name="Ehlers B."/>
            <person name="Leendertz F.H."/>
        </authorList>
    </citation>
    <scope>NUCLEOTIDE SEQUENCE [LARGE SCALE GENOMIC DNA]</scope>
</reference>